<evidence type="ECO:0000313" key="3">
    <source>
        <dbReference type="Proteomes" id="UP000660047"/>
    </source>
</evidence>
<sequence>MKRRNMDTKVISASCLVAMAAVLVRLIYKMATDFRWFMTISTGMLILYIIGTMAIEIGLYYIVLAMKGIDDAREAMEDRLNG</sequence>
<dbReference type="EMBL" id="BLYL01000014">
    <property type="protein sequence ID" value="GFO95147.1"/>
    <property type="molecule type" value="Genomic_DNA"/>
</dbReference>
<evidence type="ECO:0000256" key="1">
    <source>
        <dbReference type="SAM" id="Phobius"/>
    </source>
</evidence>
<feature type="transmembrane region" description="Helical" evidence="1">
    <location>
        <begin position="34"/>
        <end position="63"/>
    </location>
</feature>
<gene>
    <name evidence="2" type="ORF">COEU31_21930</name>
</gene>
<proteinExistence type="predicted"/>
<keyword evidence="1" id="KW-0812">Transmembrane</keyword>
<keyword evidence="1" id="KW-0472">Membrane</keyword>
<evidence type="ECO:0000313" key="2">
    <source>
        <dbReference type="EMBL" id="GFO95147.1"/>
    </source>
</evidence>
<feature type="transmembrane region" description="Helical" evidence="1">
    <location>
        <begin position="10"/>
        <end position="28"/>
    </location>
</feature>
<dbReference type="RefSeq" id="WP_055222305.1">
    <property type="nucleotide sequence ID" value="NZ_BLYL01000014.1"/>
</dbReference>
<dbReference type="Proteomes" id="UP000660047">
    <property type="component" value="Unassembled WGS sequence"/>
</dbReference>
<keyword evidence="1" id="KW-1133">Transmembrane helix</keyword>
<protein>
    <submittedName>
        <fullName evidence="2">Uncharacterized protein</fullName>
    </submittedName>
</protein>
<name>A0AAI9NZ07_9FIRM</name>
<reference evidence="2" key="1">
    <citation type="submission" date="2020-06" db="EMBL/GenBank/DDBJ databases">
        <title>Characterization of fructooligosaccharide metabolism and fructooligosaccharide-degrading enzymes in human commensal butyrate producers.</title>
        <authorList>
            <person name="Tanno H."/>
            <person name="Fujii T."/>
            <person name="Hirano K."/>
            <person name="Maeno S."/>
            <person name="Tonozuka T."/>
            <person name="Sakamoto M."/>
            <person name="Ohkuma M."/>
            <person name="Tochio T."/>
            <person name="Endo A."/>
        </authorList>
    </citation>
    <scope>NUCLEOTIDE SEQUENCE</scope>
    <source>
        <strain evidence="2">JCM 31265</strain>
    </source>
</reference>
<organism evidence="2 3">
    <name type="scientific">Coprococcus eutactus</name>
    <dbReference type="NCBI Taxonomy" id="33043"/>
    <lineage>
        <taxon>Bacteria</taxon>
        <taxon>Bacillati</taxon>
        <taxon>Bacillota</taxon>
        <taxon>Clostridia</taxon>
        <taxon>Lachnospirales</taxon>
        <taxon>Lachnospiraceae</taxon>
        <taxon>Coprococcus</taxon>
    </lineage>
</organism>
<dbReference type="AlphaFoldDB" id="A0AAI9NZ07"/>
<accession>A0AAI9NZ07</accession>
<comment type="caution">
    <text evidence="2">The sequence shown here is derived from an EMBL/GenBank/DDBJ whole genome shotgun (WGS) entry which is preliminary data.</text>
</comment>